<organism evidence="3 4">
    <name type="scientific">Tessaracoccus rhinocerotis</name>
    <dbReference type="NCBI Taxonomy" id="1689449"/>
    <lineage>
        <taxon>Bacteria</taxon>
        <taxon>Bacillati</taxon>
        <taxon>Actinomycetota</taxon>
        <taxon>Actinomycetes</taxon>
        <taxon>Propionibacteriales</taxon>
        <taxon>Propionibacteriaceae</taxon>
        <taxon>Tessaracoccus</taxon>
    </lineage>
</organism>
<keyword evidence="2" id="KW-0472">Membrane</keyword>
<evidence type="ECO:0000256" key="1">
    <source>
        <dbReference type="SAM" id="MobiDB-lite"/>
    </source>
</evidence>
<dbReference type="RefSeq" id="WP_143938926.1">
    <property type="nucleotide sequence ID" value="NZ_VKKG01000005.1"/>
</dbReference>
<gene>
    <name evidence="3" type="ORF">FOJ82_13110</name>
</gene>
<keyword evidence="2" id="KW-1133">Transmembrane helix</keyword>
<feature type="transmembrane region" description="Helical" evidence="2">
    <location>
        <begin position="12"/>
        <end position="36"/>
    </location>
</feature>
<dbReference type="OrthoDB" id="581198at2"/>
<reference evidence="3 4" key="1">
    <citation type="submission" date="2019-07" db="EMBL/GenBank/DDBJ databases">
        <authorList>
            <person name="Zhou L.-Y."/>
        </authorList>
    </citation>
    <scope>NUCLEOTIDE SEQUENCE [LARGE SCALE GENOMIC DNA]</scope>
    <source>
        <strain evidence="3 4">YIM 101269</strain>
    </source>
</reference>
<feature type="transmembrane region" description="Helical" evidence="2">
    <location>
        <begin position="117"/>
        <end position="136"/>
    </location>
</feature>
<comment type="caution">
    <text evidence="3">The sequence shown here is derived from an EMBL/GenBank/DDBJ whole genome shotgun (WGS) entry which is preliminary data.</text>
</comment>
<feature type="transmembrane region" description="Helical" evidence="2">
    <location>
        <begin position="303"/>
        <end position="322"/>
    </location>
</feature>
<keyword evidence="4" id="KW-1185">Reference proteome</keyword>
<feature type="region of interest" description="Disordered" evidence="1">
    <location>
        <begin position="417"/>
        <end position="443"/>
    </location>
</feature>
<keyword evidence="2" id="KW-0812">Transmembrane</keyword>
<dbReference type="EMBL" id="VKKG01000005">
    <property type="protein sequence ID" value="TRY17462.1"/>
    <property type="molecule type" value="Genomic_DNA"/>
</dbReference>
<feature type="transmembrane region" description="Helical" evidence="2">
    <location>
        <begin position="392"/>
        <end position="412"/>
    </location>
</feature>
<feature type="transmembrane region" description="Helical" evidence="2">
    <location>
        <begin position="270"/>
        <end position="291"/>
    </location>
</feature>
<protein>
    <recommendedName>
        <fullName evidence="5">DUF2029 domain-containing protein</fullName>
    </recommendedName>
</protein>
<dbReference type="AlphaFoldDB" id="A0A553JYD1"/>
<feature type="transmembrane region" description="Helical" evidence="2">
    <location>
        <begin position="353"/>
        <end position="372"/>
    </location>
</feature>
<proteinExistence type="predicted"/>
<feature type="transmembrane region" description="Helical" evidence="2">
    <location>
        <begin position="194"/>
        <end position="214"/>
    </location>
</feature>
<feature type="compositionally biased region" description="Basic and acidic residues" evidence="1">
    <location>
        <begin position="417"/>
        <end position="427"/>
    </location>
</feature>
<evidence type="ECO:0000256" key="2">
    <source>
        <dbReference type="SAM" id="Phobius"/>
    </source>
</evidence>
<dbReference type="Proteomes" id="UP000317638">
    <property type="component" value="Unassembled WGS sequence"/>
</dbReference>
<evidence type="ECO:0008006" key="5">
    <source>
        <dbReference type="Google" id="ProtNLM"/>
    </source>
</evidence>
<sequence length="443" mass="48492">MTGHTEQAVRPAQGWLPALGLAALFVLVTFITFQIWQLEAVKFVENDISYYGYHLNDMLVNGNEVMAEYPLPAVWILQAIYTVGGGWQTWAPWFSGFMLALTGIVAITLFRRDNARGALFWILFMGACGPIVWFRFDLIPAALVAWACLWITAHPRIAGALVAIGASVKLWPALLAFPMAAPNPLRRTKGRQRVLSFLVVGLVLGTASLVAVGWERSASPITWQGERGLQQESVPATPLMFLRTFTDSPAWRVFLSEYNAIELDGPGVELLLTVSSVLTAGSFVLTGLLAWRLVRRFRADSRHLHEAMLLAILAIVLATIVANKTLSPQYVTWLGGPVAALLLARRSEWLRRPLVVLSVAMVVVAGLTQYTYPWGTHGIMALPNGSGLETSMLILRNLLLVALLGYTTRLAWRATSRPEGEASRLEGAETEQDSEEAVSAGAG</sequence>
<accession>A0A553JYD1</accession>
<name>A0A553JYD1_9ACTN</name>
<feature type="transmembrane region" description="Helical" evidence="2">
    <location>
        <begin position="156"/>
        <end position="182"/>
    </location>
</feature>
<evidence type="ECO:0000313" key="4">
    <source>
        <dbReference type="Proteomes" id="UP000317638"/>
    </source>
</evidence>
<evidence type="ECO:0000313" key="3">
    <source>
        <dbReference type="EMBL" id="TRY17462.1"/>
    </source>
</evidence>
<feature type="transmembrane region" description="Helical" evidence="2">
    <location>
        <begin position="328"/>
        <end position="344"/>
    </location>
</feature>
<feature type="transmembrane region" description="Helical" evidence="2">
    <location>
        <begin position="90"/>
        <end position="110"/>
    </location>
</feature>